<sequence length="659" mass="74351">MNTVITSLLQTNDVASPSDATQIRRLWKEDIILLATVEEELAVLEQKRRALQASIGNYETILAPIRLLSTDILQYIFLLTLPDDRNPAMSSKESPLLVSQVCSTWRQAALTAPRLWSRLHIPLFRKSSGPIMLVSALPNRRRHDEGEEAEKEEEHNRLSNSDYNRYVVKFGSVMSNRRQIVEQWLVRAGMTDLSISVVEVTATSGTTSSNPFRFLGHKQRWTRHSADIVNILVNYASQLAVLDLDIPPEPVQPILGLPPSMVPRLRSLNLRHPSYYDDTSSNSKYTIVNSPNIRSLRIAISARATDATRMQWGDLTKLALTIPPGVDKENMRLLRELFSVCQNLVVLSVSISTTFREDMTHANGGPSHGSLNIDSIALPQLTTLLWNSRNSSSEHDALFQSLSLPSLRELKWAFAGSHDYTLSSNSAFVELLKQSGHNLRTMELTALECRSFRYLSRYMKLTPGIERLHLEIGHALAEGEMWEALSLPIADQTSTHEADFGDVNSSLKDTLDPPLPRLTVISCKCYAKNIAPLAVQQFIRSRRQDAHALAQLNSCKLQKIRISYYQDRYDFPPRSPSFAHLAQKHREERQREFLEELTTKLGVDIEGLQVEVEWPYFGSEDRLFSPLCGLPEFKSEDGQLGWDASQSFGLSPNNSLGIY</sequence>
<dbReference type="Gene3D" id="3.80.10.10">
    <property type="entry name" value="Ribonuclease Inhibitor"/>
    <property type="match status" value="1"/>
</dbReference>
<proteinExistence type="predicted"/>
<dbReference type="OrthoDB" id="3365698at2759"/>
<comment type="caution">
    <text evidence="1">The sequence shown here is derived from an EMBL/GenBank/DDBJ whole genome shotgun (WGS) entry which is preliminary data.</text>
</comment>
<accession>A0A4Q2DE81</accession>
<keyword evidence="2" id="KW-1185">Reference proteome</keyword>
<evidence type="ECO:0000313" key="2">
    <source>
        <dbReference type="Proteomes" id="UP000290288"/>
    </source>
</evidence>
<dbReference type="Proteomes" id="UP000290288">
    <property type="component" value="Unassembled WGS sequence"/>
</dbReference>
<dbReference type="InterPro" id="IPR032675">
    <property type="entry name" value="LRR_dom_sf"/>
</dbReference>
<evidence type="ECO:0008006" key="3">
    <source>
        <dbReference type="Google" id="ProtNLM"/>
    </source>
</evidence>
<gene>
    <name evidence="1" type="ORF">EST38_g8469</name>
</gene>
<reference evidence="1 2" key="1">
    <citation type="submission" date="2019-01" db="EMBL/GenBank/DDBJ databases">
        <title>Draft genome sequence of Psathyrella aberdarensis IHI B618.</title>
        <authorList>
            <person name="Buettner E."/>
            <person name="Kellner H."/>
        </authorList>
    </citation>
    <scope>NUCLEOTIDE SEQUENCE [LARGE SCALE GENOMIC DNA]</scope>
    <source>
        <strain evidence="1 2">IHI B618</strain>
    </source>
</reference>
<organism evidence="1 2">
    <name type="scientific">Candolleomyces aberdarensis</name>
    <dbReference type="NCBI Taxonomy" id="2316362"/>
    <lineage>
        <taxon>Eukaryota</taxon>
        <taxon>Fungi</taxon>
        <taxon>Dikarya</taxon>
        <taxon>Basidiomycota</taxon>
        <taxon>Agaricomycotina</taxon>
        <taxon>Agaricomycetes</taxon>
        <taxon>Agaricomycetidae</taxon>
        <taxon>Agaricales</taxon>
        <taxon>Agaricineae</taxon>
        <taxon>Psathyrellaceae</taxon>
        <taxon>Candolleomyces</taxon>
    </lineage>
</organism>
<dbReference type="EMBL" id="SDEE01000345">
    <property type="protein sequence ID" value="RXW17382.1"/>
    <property type="molecule type" value="Genomic_DNA"/>
</dbReference>
<name>A0A4Q2DE81_9AGAR</name>
<dbReference type="AlphaFoldDB" id="A0A4Q2DE81"/>
<dbReference type="SUPFAM" id="SSF52047">
    <property type="entry name" value="RNI-like"/>
    <property type="match status" value="1"/>
</dbReference>
<evidence type="ECO:0000313" key="1">
    <source>
        <dbReference type="EMBL" id="RXW17382.1"/>
    </source>
</evidence>
<protein>
    <recommendedName>
        <fullName evidence="3">F-box domain-containing protein</fullName>
    </recommendedName>
</protein>